<dbReference type="GeneID" id="20198603"/>
<dbReference type="CTD" id="20198603"/>
<name>T1EPV3_HELRO</name>
<keyword evidence="3" id="KW-1185">Reference proteome</keyword>
<dbReference type="AlphaFoldDB" id="T1EPV3"/>
<dbReference type="Proteomes" id="UP000015101">
    <property type="component" value="Unassembled WGS sequence"/>
</dbReference>
<dbReference type="KEGG" id="hro:HELRODRAFT_160139"/>
<proteinExistence type="predicted"/>
<accession>T1EPV3</accession>
<reference evidence="2" key="3">
    <citation type="submission" date="2015-06" db="UniProtKB">
        <authorList>
            <consortium name="EnsemblMetazoa"/>
        </authorList>
    </citation>
    <scope>IDENTIFICATION</scope>
</reference>
<dbReference type="RefSeq" id="XP_009015394.1">
    <property type="nucleotide sequence ID" value="XM_009017146.1"/>
</dbReference>
<reference evidence="1 3" key="2">
    <citation type="journal article" date="2013" name="Nature">
        <title>Insights into bilaterian evolution from three spiralian genomes.</title>
        <authorList>
            <person name="Simakov O."/>
            <person name="Marletaz F."/>
            <person name="Cho S.J."/>
            <person name="Edsinger-Gonzales E."/>
            <person name="Havlak P."/>
            <person name="Hellsten U."/>
            <person name="Kuo D.H."/>
            <person name="Larsson T."/>
            <person name="Lv J."/>
            <person name="Arendt D."/>
            <person name="Savage R."/>
            <person name="Osoegawa K."/>
            <person name="de Jong P."/>
            <person name="Grimwood J."/>
            <person name="Chapman J.A."/>
            <person name="Shapiro H."/>
            <person name="Aerts A."/>
            <person name="Otillar R.P."/>
            <person name="Terry A.Y."/>
            <person name="Boore J.L."/>
            <person name="Grigoriev I.V."/>
            <person name="Lindberg D.R."/>
            <person name="Seaver E.C."/>
            <person name="Weisblat D.A."/>
            <person name="Putnam N.H."/>
            <person name="Rokhsar D.S."/>
        </authorList>
    </citation>
    <scope>NUCLEOTIDE SEQUENCE</scope>
</reference>
<dbReference type="EnsemblMetazoa" id="HelroT160139">
    <property type="protein sequence ID" value="HelroP160139"/>
    <property type="gene ID" value="HelroG160139"/>
</dbReference>
<dbReference type="HOGENOM" id="CLU_1808283_0_0_1"/>
<dbReference type="EMBL" id="KB096324">
    <property type="protein sequence ID" value="ESO06026.1"/>
    <property type="molecule type" value="Genomic_DNA"/>
</dbReference>
<evidence type="ECO:0000313" key="3">
    <source>
        <dbReference type="Proteomes" id="UP000015101"/>
    </source>
</evidence>
<protein>
    <submittedName>
        <fullName evidence="1 2">Uncharacterized protein</fullName>
    </submittedName>
</protein>
<dbReference type="EMBL" id="AMQM01000514">
    <property type="status" value="NOT_ANNOTATED_CDS"/>
    <property type="molecule type" value="Genomic_DNA"/>
</dbReference>
<organism evidence="2 3">
    <name type="scientific">Helobdella robusta</name>
    <name type="common">Californian leech</name>
    <dbReference type="NCBI Taxonomy" id="6412"/>
    <lineage>
        <taxon>Eukaryota</taxon>
        <taxon>Metazoa</taxon>
        <taxon>Spiralia</taxon>
        <taxon>Lophotrochozoa</taxon>
        <taxon>Annelida</taxon>
        <taxon>Clitellata</taxon>
        <taxon>Hirudinea</taxon>
        <taxon>Rhynchobdellida</taxon>
        <taxon>Glossiphoniidae</taxon>
        <taxon>Helobdella</taxon>
    </lineage>
</organism>
<dbReference type="InParanoid" id="T1EPV3"/>
<evidence type="ECO:0000313" key="2">
    <source>
        <dbReference type="EnsemblMetazoa" id="HelroP160139"/>
    </source>
</evidence>
<gene>
    <name evidence="2" type="primary">20198603</name>
    <name evidence="1" type="ORF">HELRODRAFT_160139</name>
</gene>
<sequence length="143" mass="16473">MTASNDNLLSTTFDKKTIDNHKPNQKHHDSDKLNTPFVAATWSVRTLYQTGKFENNCQISDRVLLVKIRAKAFNLPVIQGYAPTSECSEEDLDAFYRYLGDALKICKSQKVVITKKYMTWLVLTGHLKEMKGIGKRDERRKFD</sequence>
<reference evidence="3" key="1">
    <citation type="submission" date="2012-12" db="EMBL/GenBank/DDBJ databases">
        <authorList>
            <person name="Hellsten U."/>
            <person name="Grimwood J."/>
            <person name="Chapman J.A."/>
            <person name="Shapiro H."/>
            <person name="Aerts A."/>
            <person name="Otillar R.P."/>
            <person name="Terry A.Y."/>
            <person name="Boore J.L."/>
            <person name="Simakov O."/>
            <person name="Marletaz F."/>
            <person name="Cho S.-J."/>
            <person name="Edsinger-Gonzales E."/>
            <person name="Havlak P."/>
            <person name="Kuo D.-H."/>
            <person name="Larsson T."/>
            <person name="Lv J."/>
            <person name="Arendt D."/>
            <person name="Savage R."/>
            <person name="Osoegawa K."/>
            <person name="de Jong P."/>
            <person name="Lindberg D.R."/>
            <person name="Seaver E.C."/>
            <person name="Weisblat D.A."/>
            <person name="Putnam N.H."/>
            <person name="Grigoriev I.V."/>
            <person name="Rokhsar D.S."/>
        </authorList>
    </citation>
    <scope>NUCLEOTIDE SEQUENCE</scope>
</reference>
<evidence type="ECO:0000313" key="1">
    <source>
        <dbReference type="EMBL" id="ESO06026.1"/>
    </source>
</evidence>
<dbReference type="OrthoDB" id="6746993at2759"/>